<dbReference type="GO" id="GO:0003677">
    <property type="term" value="F:DNA binding"/>
    <property type="evidence" value="ECO:0007669"/>
    <property type="project" value="UniProtKB-KW"/>
</dbReference>
<proteinExistence type="predicted"/>
<evidence type="ECO:0000256" key="2">
    <source>
        <dbReference type="ARBA" id="ARBA00023125"/>
    </source>
</evidence>
<dbReference type="GO" id="GO:0003700">
    <property type="term" value="F:DNA-binding transcription factor activity"/>
    <property type="evidence" value="ECO:0007669"/>
    <property type="project" value="TreeGrafter"/>
</dbReference>
<dbReference type="Pfam" id="PF13545">
    <property type="entry name" value="HTH_Crp_2"/>
    <property type="match status" value="1"/>
</dbReference>
<keyword evidence="2" id="KW-0238">DNA-binding</keyword>
<dbReference type="PROSITE" id="PS51063">
    <property type="entry name" value="HTH_CRP_2"/>
    <property type="match status" value="1"/>
</dbReference>
<dbReference type="RefSeq" id="WP_120238534.1">
    <property type="nucleotide sequence ID" value="NZ_RAPQ01000008.1"/>
</dbReference>
<dbReference type="SMART" id="SM00100">
    <property type="entry name" value="cNMP"/>
    <property type="match status" value="1"/>
</dbReference>
<keyword evidence="1" id="KW-0805">Transcription regulation</keyword>
<protein>
    <submittedName>
        <fullName evidence="6">CRP-like cAMP-binding protein</fullName>
    </submittedName>
</protein>
<dbReference type="Proteomes" id="UP000284531">
    <property type="component" value="Unassembled WGS sequence"/>
</dbReference>
<feature type="domain" description="Cyclic nucleotide-binding" evidence="4">
    <location>
        <begin position="22"/>
        <end position="141"/>
    </location>
</feature>
<feature type="domain" description="HTH crp-type" evidence="5">
    <location>
        <begin position="155"/>
        <end position="223"/>
    </location>
</feature>
<evidence type="ECO:0000259" key="4">
    <source>
        <dbReference type="PROSITE" id="PS50042"/>
    </source>
</evidence>
<dbReference type="CDD" id="cd00038">
    <property type="entry name" value="CAP_ED"/>
    <property type="match status" value="1"/>
</dbReference>
<dbReference type="InterPro" id="IPR014710">
    <property type="entry name" value="RmlC-like_jellyroll"/>
</dbReference>
<dbReference type="InterPro" id="IPR036390">
    <property type="entry name" value="WH_DNA-bd_sf"/>
</dbReference>
<dbReference type="PANTHER" id="PTHR24567:SF74">
    <property type="entry name" value="HTH-TYPE TRANSCRIPTIONAL REGULATOR ARCR"/>
    <property type="match status" value="1"/>
</dbReference>
<dbReference type="Pfam" id="PF00027">
    <property type="entry name" value="cNMP_binding"/>
    <property type="match status" value="1"/>
</dbReference>
<name>A0A419X7I5_9BACT</name>
<organism evidence="6 7">
    <name type="scientific">Marinifilum flexuosum</name>
    <dbReference type="NCBI Taxonomy" id="1117708"/>
    <lineage>
        <taxon>Bacteria</taxon>
        <taxon>Pseudomonadati</taxon>
        <taxon>Bacteroidota</taxon>
        <taxon>Bacteroidia</taxon>
        <taxon>Marinilabiliales</taxon>
        <taxon>Marinifilaceae</taxon>
    </lineage>
</organism>
<dbReference type="PROSITE" id="PS50042">
    <property type="entry name" value="CNMP_BINDING_3"/>
    <property type="match status" value="1"/>
</dbReference>
<dbReference type="InterPro" id="IPR012318">
    <property type="entry name" value="HTH_CRP"/>
</dbReference>
<dbReference type="InterPro" id="IPR000595">
    <property type="entry name" value="cNMP-bd_dom"/>
</dbReference>
<dbReference type="InterPro" id="IPR036388">
    <property type="entry name" value="WH-like_DNA-bd_sf"/>
</dbReference>
<accession>A0A419X7I5</accession>
<dbReference type="AlphaFoldDB" id="A0A419X7I5"/>
<evidence type="ECO:0000256" key="3">
    <source>
        <dbReference type="ARBA" id="ARBA00023163"/>
    </source>
</evidence>
<evidence type="ECO:0000313" key="6">
    <source>
        <dbReference type="EMBL" id="RKE03672.1"/>
    </source>
</evidence>
<evidence type="ECO:0000256" key="1">
    <source>
        <dbReference type="ARBA" id="ARBA00023015"/>
    </source>
</evidence>
<keyword evidence="7" id="KW-1185">Reference proteome</keyword>
<dbReference type="SUPFAM" id="SSF46785">
    <property type="entry name" value="Winged helix' DNA-binding domain"/>
    <property type="match status" value="1"/>
</dbReference>
<evidence type="ECO:0000259" key="5">
    <source>
        <dbReference type="PROSITE" id="PS51063"/>
    </source>
</evidence>
<keyword evidence="3" id="KW-0804">Transcription</keyword>
<dbReference type="GO" id="GO:0005829">
    <property type="term" value="C:cytosol"/>
    <property type="evidence" value="ECO:0007669"/>
    <property type="project" value="TreeGrafter"/>
</dbReference>
<evidence type="ECO:0000313" key="7">
    <source>
        <dbReference type="Proteomes" id="UP000284531"/>
    </source>
</evidence>
<dbReference type="Gene3D" id="1.10.10.10">
    <property type="entry name" value="Winged helix-like DNA-binding domain superfamily/Winged helix DNA-binding domain"/>
    <property type="match status" value="1"/>
</dbReference>
<gene>
    <name evidence="6" type="ORF">BXY64_0681</name>
</gene>
<dbReference type="InterPro" id="IPR050397">
    <property type="entry name" value="Env_Response_Regulators"/>
</dbReference>
<dbReference type="InterPro" id="IPR018490">
    <property type="entry name" value="cNMP-bd_dom_sf"/>
</dbReference>
<comment type="caution">
    <text evidence="6">The sequence shown here is derived from an EMBL/GenBank/DDBJ whole genome shotgun (WGS) entry which is preliminary data.</text>
</comment>
<reference evidence="6 7" key="1">
    <citation type="submission" date="2018-09" db="EMBL/GenBank/DDBJ databases">
        <title>Genomic Encyclopedia of Archaeal and Bacterial Type Strains, Phase II (KMG-II): from individual species to whole genera.</title>
        <authorList>
            <person name="Goeker M."/>
        </authorList>
    </citation>
    <scope>NUCLEOTIDE SEQUENCE [LARGE SCALE GENOMIC DNA]</scope>
    <source>
        <strain evidence="6 7">DSM 21950</strain>
    </source>
</reference>
<dbReference type="OrthoDB" id="1116216at2"/>
<dbReference type="PANTHER" id="PTHR24567">
    <property type="entry name" value="CRP FAMILY TRANSCRIPTIONAL REGULATORY PROTEIN"/>
    <property type="match status" value="1"/>
</dbReference>
<dbReference type="Gene3D" id="2.60.120.10">
    <property type="entry name" value="Jelly Rolls"/>
    <property type="match status" value="1"/>
</dbReference>
<sequence>MNIEFLTKGQQCKQESISAKDCFNALTPDQKTLVENSTTLLQFAKGETIIKQGYVASHILFLEKGITKVDVSNDSKISTVGLLGSGSFIGLPCSFACKSFDFSAVALEEASIRMINMDVFQSLLKENGEFALKLVRHMSLSTSMMLHRTCRISGKNVEGSLAFILQELSEIYASSTFTLPVTRIGLASLAGCSKESVINSLTRFHNDGIIEIADKKVSILKADLLDLIVKNG</sequence>
<dbReference type="EMBL" id="RAPQ01000008">
    <property type="protein sequence ID" value="RKE03672.1"/>
    <property type="molecule type" value="Genomic_DNA"/>
</dbReference>
<dbReference type="SUPFAM" id="SSF51206">
    <property type="entry name" value="cAMP-binding domain-like"/>
    <property type="match status" value="1"/>
</dbReference>